<dbReference type="AlphaFoldDB" id="A0A8H7DHL4"/>
<dbReference type="EMBL" id="JACAZH010000003">
    <property type="protein sequence ID" value="KAF7373482.1"/>
    <property type="molecule type" value="Genomic_DNA"/>
</dbReference>
<sequence length="148" mass="15272">MKFSTSFIVLVAAMLSQTATATTTADECGALGVMKVPDVLPEGVSATDFRKCAGHPFEVNGTRINHDGTLGLVNRAADTCETGAPYGCTMKKGIGYCWKVCGSGGEWCWTASNSGTGAWDTCNTYKDCGTDNAAYGCGVGCDSCGCSC</sequence>
<proteinExistence type="predicted"/>
<comment type="caution">
    <text evidence="2">The sequence shown here is derived from an EMBL/GenBank/DDBJ whole genome shotgun (WGS) entry which is preliminary data.</text>
</comment>
<feature type="chain" id="PRO_5034033946" evidence="1">
    <location>
        <begin position="22"/>
        <end position="148"/>
    </location>
</feature>
<protein>
    <submittedName>
        <fullName evidence="2">Protein kinase domain protein</fullName>
    </submittedName>
</protein>
<dbReference type="OrthoDB" id="3005441at2759"/>
<name>A0A8H7DHL4_9AGAR</name>
<gene>
    <name evidence="2" type="ORF">MSAN_00558000</name>
</gene>
<reference evidence="2" key="1">
    <citation type="submission" date="2020-05" db="EMBL/GenBank/DDBJ databases">
        <title>Mycena genomes resolve the evolution of fungal bioluminescence.</title>
        <authorList>
            <person name="Tsai I.J."/>
        </authorList>
    </citation>
    <scope>NUCLEOTIDE SEQUENCE</scope>
    <source>
        <strain evidence="2">160909Yilan</strain>
    </source>
</reference>
<keyword evidence="2" id="KW-0418">Kinase</keyword>
<dbReference type="GO" id="GO:0016301">
    <property type="term" value="F:kinase activity"/>
    <property type="evidence" value="ECO:0007669"/>
    <property type="project" value="UniProtKB-KW"/>
</dbReference>
<organism evidence="2 3">
    <name type="scientific">Mycena sanguinolenta</name>
    <dbReference type="NCBI Taxonomy" id="230812"/>
    <lineage>
        <taxon>Eukaryota</taxon>
        <taxon>Fungi</taxon>
        <taxon>Dikarya</taxon>
        <taxon>Basidiomycota</taxon>
        <taxon>Agaricomycotina</taxon>
        <taxon>Agaricomycetes</taxon>
        <taxon>Agaricomycetidae</taxon>
        <taxon>Agaricales</taxon>
        <taxon>Marasmiineae</taxon>
        <taxon>Mycenaceae</taxon>
        <taxon>Mycena</taxon>
    </lineage>
</organism>
<feature type="signal peptide" evidence="1">
    <location>
        <begin position="1"/>
        <end position="21"/>
    </location>
</feature>
<evidence type="ECO:0000313" key="2">
    <source>
        <dbReference type="EMBL" id="KAF7373482.1"/>
    </source>
</evidence>
<keyword evidence="1" id="KW-0732">Signal</keyword>
<accession>A0A8H7DHL4</accession>
<evidence type="ECO:0000256" key="1">
    <source>
        <dbReference type="SAM" id="SignalP"/>
    </source>
</evidence>
<keyword evidence="3" id="KW-1185">Reference proteome</keyword>
<keyword evidence="2" id="KW-0808">Transferase</keyword>
<evidence type="ECO:0000313" key="3">
    <source>
        <dbReference type="Proteomes" id="UP000623467"/>
    </source>
</evidence>
<dbReference type="Proteomes" id="UP000623467">
    <property type="component" value="Unassembled WGS sequence"/>
</dbReference>